<protein>
    <submittedName>
        <fullName evidence="1">Uncharacterized protein</fullName>
    </submittedName>
</protein>
<proteinExistence type="predicted"/>
<comment type="caution">
    <text evidence="1">The sequence shown here is derived from an EMBL/GenBank/DDBJ whole genome shotgun (WGS) entry which is preliminary data.</text>
</comment>
<reference evidence="1" key="1">
    <citation type="journal article" date="2014" name="Front. Microbiol.">
        <title>High frequency of phylogenetically diverse reductive dehalogenase-homologous genes in deep subseafloor sedimentary metagenomes.</title>
        <authorList>
            <person name="Kawai M."/>
            <person name="Futagami T."/>
            <person name="Toyoda A."/>
            <person name="Takaki Y."/>
            <person name="Nishi S."/>
            <person name="Hori S."/>
            <person name="Arai W."/>
            <person name="Tsubouchi T."/>
            <person name="Morono Y."/>
            <person name="Uchiyama I."/>
            <person name="Ito T."/>
            <person name="Fujiyama A."/>
            <person name="Inagaki F."/>
            <person name="Takami H."/>
        </authorList>
    </citation>
    <scope>NUCLEOTIDE SEQUENCE</scope>
    <source>
        <strain evidence="1">Expedition CK06-06</strain>
    </source>
</reference>
<sequence length="241" mass="25913">SNFIVFFGDANMALVKYGGGVVQMSGSIAGSVFARNKSGNYVRPRTKPVNPKSERQVDAREIIKQLAAHWHTTLNDTHRGGWENYADAVPMKNKLGETIHLSGFNHFIRSNSARLGVGLAIVEAGPTTPALPPIDESFGVTTSAYYQALVIAFKGTDGWDDEVGAAMIITAGRPQLATRNTFHGPWRTAEAIEGEEGATPASNYSVAAPFTLTAGQIIWCSHRIARADGRLSNPSRFGPVT</sequence>
<feature type="non-terminal residue" evidence="1">
    <location>
        <position position="1"/>
    </location>
</feature>
<organism evidence="1">
    <name type="scientific">marine sediment metagenome</name>
    <dbReference type="NCBI Taxonomy" id="412755"/>
    <lineage>
        <taxon>unclassified sequences</taxon>
        <taxon>metagenomes</taxon>
        <taxon>ecological metagenomes</taxon>
    </lineage>
</organism>
<dbReference type="EMBL" id="BARV01034735">
    <property type="protein sequence ID" value="GAI50043.1"/>
    <property type="molecule type" value="Genomic_DNA"/>
</dbReference>
<feature type="non-terminal residue" evidence="1">
    <location>
        <position position="241"/>
    </location>
</feature>
<gene>
    <name evidence="1" type="ORF">S06H3_54325</name>
</gene>
<dbReference type="AlphaFoldDB" id="X1P2G1"/>
<name>X1P2G1_9ZZZZ</name>
<evidence type="ECO:0000313" key="1">
    <source>
        <dbReference type="EMBL" id="GAI50043.1"/>
    </source>
</evidence>
<accession>X1P2G1</accession>